<evidence type="ECO:0008006" key="3">
    <source>
        <dbReference type="Google" id="ProtNLM"/>
    </source>
</evidence>
<dbReference type="PANTHER" id="PTHR46586">
    <property type="entry name" value="ANKYRIN REPEAT-CONTAINING PROTEIN"/>
    <property type="match status" value="1"/>
</dbReference>
<dbReference type="SUPFAM" id="SSF48403">
    <property type="entry name" value="Ankyrin repeat"/>
    <property type="match status" value="1"/>
</dbReference>
<dbReference type="InterPro" id="IPR036770">
    <property type="entry name" value="Ankyrin_rpt-contain_sf"/>
</dbReference>
<dbReference type="InterPro" id="IPR002110">
    <property type="entry name" value="Ankyrin_rpt"/>
</dbReference>
<gene>
    <name evidence="1" type="ORF">CYY_003391</name>
</gene>
<evidence type="ECO:0000313" key="1">
    <source>
        <dbReference type="EMBL" id="KAF2075314.1"/>
    </source>
</evidence>
<proteinExistence type="predicted"/>
<protein>
    <recommendedName>
        <fullName evidence="3">Ankyrin repeat-containing protein</fullName>
    </recommendedName>
</protein>
<organism evidence="1 2">
    <name type="scientific">Polysphondylium violaceum</name>
    <dbReference type="NCBI Taxonomy" id="133409"/>
    <lineage>
        <taxon>Eukaryota</taxon>
        <taxon>Amoebozoa</taxon>
        <taxon>Evosea</taxon>
        <taxon>Eumycetozoa</taxon>
        <taxon>Dictyostelia</taxon>
        <taxon>Dictyosteliales</taxon>
        <taxon>Dictyosteliaceae</taxon>
        <taxon>Polysphondylium</taxon>
    </lineage>
</organism>
<dbReference type="EMBL" id="AJWJ01000105">
    <property type="protein sequence ID" value="KAF2075314.1"/>
    <property type="molecule type" value="Genomic_DNA"/>
</dbReference>
<sequence>MDILYRQVFNNQYLSMIVYEIIHSYNGQRYRDITRLDWMIKYKHFGLLKDKVKRSDDFVSYPQRYLIFSLLEKELFELVFNHFRDPFYPLDDERLVVLNDAAQFNNYNAVQFLYEMGYKGTHLALQHAAKHGNMDMLVFLYETARVGPLDYDALHNAVEAKNEKLVEYILNNSTDLVPCRYKLPNSMAKCMVHGEIGIYQLLKNHFNQPFEKNLVHYQMFQNVKSFNYLYENYKPVLLRELETSKAQIYQHFLYTYQMDVQVFQEMKRLGVLPKDMALQFMRQAIIIGHLQVYKELCDYVNNDATGLDTLSFTEIRDISVIPLDIITELHDKGVRISIQSLLNAVEKPKRHDIFEYFWIHLDIQVNYNSIMFNGTDYAKDIIYFALHKNNHAVLSHITKAGFSMVKNYARGTDHVVGQPSYSKALAIYIDLIPKFNDLNQASISNILSKTIQYHNMGGFYKIFSRLGELSALNKNKLHHSMYFSAAKYGNLDVLEILFSKQISRPNDEELMTNAAQGGHLRVIHFLHLEKHLALTYECFYQAAINNHLRIAEYIYDYMKDFGFDVHQINVSDLVNQLISKTLYIMLEYIVNTLKIDPYTHAFLNTIESKEFIKIFQKRQREMDSLVDKFNKTTLS</sequence>
<dbReference type="AlphaFoldDB" id="A0A8J4V8Q9"/>
<comment type="caution">
    <text evidence="1">The sequence shown here is derived from an EMBL/GenBank/DDBJ whole genome shotgun (WGS) entry which is preliminary data.</text>
</comment>
<evidence type="ECO:0000313" key="2">
    <source>
        <dbReference type="Proteomes" id="UP000695562"/>
    </source>
</evidence>
<keyword evidence="2" id="KW-1185">Reference proteome</keyword>
<dbReference type="Pfam" id="PF12796">
    <property type="entry name" value="Ank_2"/>
    <property type="match status" value="1"/>
</dbReference>
<dbReference type="InterPro" id="IPR052050">
    <property type="entry name" value="SecEffector_AnkRepeat"/>
</dbReference>
<name>A0A8J4V8Q9_9MYCE</name>
<dbReference type="OrthoDB" id="74529at2759"/>
<dbReference type="SUPFAM" id="SSF140860">
    <property type="entry name" value="Pseudo ankyrin repeat-like"/>
    <property type="match status" value="1"/>
</dbReference>
<reference evidence="1" key="1">
    <citation type="submission" date="2020-01" db="EMBL/GenBank/DDBJ databases">
        <title>Development of genomics and gene disruption for Polysphondylium violaceum indicates a role for the polyketide synthase stlB in stalk morphogenesis.</title>
        <authorList>
            <person name="Narita B."/>
            <person name="Kawabe Y."/>
            <person name="Kin K."/>
            <person name="Saito T."/>
            <person name="Gibbs R."/>
            <person name="Kuspa A."/>
            <person name="Muzny D."/>
            <person name="Queller D."/>
            <person name="Richards S."/>
            <person name="Strassman J."/>
            <person name="Sucgang R."/>
            <person name="Worley K."/>
            <person name="Schaap P."/>
        </authorList>
    </citation>
    <scope>NUCLEOTIDE SEQUENCE</scope>
    <source>
        <strain evidence="1">QSvi11</strain>
    </source>
</reference>
<dbReference type="Gene3D" id="1.25.40.20">
    <property type="entry name" value="Ankyrin repeat-containing domain"/>
    <property type="match status" value="2"/>
</dbReference>
<dbReference type="PANTHER" id="PTHR46586:SF3">
    <property type="entry name" value="ANKYRIN REPEAT-CONTAINING PROTEIN"/>
    <property type="match status" value="1"/>
</dbReference>
<dbReference type="Proteomes" id="UP000695562">
    <property type="component" value="Unassembled WGS sequence"/>
</dbReference>
<accession>A0A8J4V8Q9</accession>